<evidence type="ECO:0000256" key="3">
    <source>
        <dbReference type="ARBA" id="ARBA00022490"/>
    </source>
</evidence>
<keyword evidence="7" id="KW-1185">Reference proteome</keyword>
<evidence type="ECO:0000256" key="1">
    <source>
        <dbReference type="ARBA" id="ARBA00004123"/>
    </source>
</evidence>
<dbReference type="AlphaFoldDB" id="A0AA39RJL5"/>
<keyword evidence="4" id="KW-0539">Nucleus</keyword>
<evidence type="ECO:0000313" key="6">
    <source>
        <dbReference type="EMBL" id="KAK0573707.1"/>
    </source>
</evidence>
<protein>
    <submittedName>
        <fullName evidence="6">Uncharacterized protein</fullName>
    </submittedName>
</protein>
<dbReference type="GO" id="GO:0005634">
    <property type="term" value="C:nucleus"/>
    <property type="evidence" value="ECO:0007669"/>
    <property type="project" value="UniProtKB-SubCell"/>
</dbReference>
<dbReference type="GO" id="GO:0005737">
    <property type="term" value="C:cytoplasm"/>
    <property type="evidence" value="ECO:0007669"/>
    <property type="project" value="UniProtKB-SubCell"/>
</dbReference>
<dbReference type="PANTHER" id="PTHR31250">
    <property type="entry name" value="IQ DOMAIN-CONTAINING PROTEIN IQM3"/>
    <property type="match status" value="1"/>
</dbReference>
<gene>
    <name evidence="6" type="ORF">LWI29_012297</name>
</gene>
<evidence type="ECO:0000256" key="4">
    <source>
        <dbReference type="ARBA" id="ARBA00023242"/>
    </source>
</evidence>
<accession>A0AA39RJL5</accession>
<feature type="region of interest" description="Disordered" evidence="5">
    <location>
        <begin position="220"/>
        <end position="240"/>
    </location>
</feature>
<dbReference type="InterPro" id="IPR044159">
    <property type="entry name" value="IQM"/>
</dbReference>
<organism evidence="6 7">
    <name type="scientific">Acer saccharum</name>
    <name type="common">Sugar maple</name>
    <dbReference type="NCBI Taxonomy" id="4024"/>
    <lineage>
        <taxon>Eukaryota</taxon>
        <taxon>Viridiplantae</taxon>
        <taxon>Streptophyta</taxon>
        <taxon>Embryophyta</taxon>
        <taxon>Tracheophyta</taxon>
        <taxon>Spermatophyta</taxon>
        <taxon>Magnoliopsida</taxon>
        <taxon>eudicotyledons</taxon>
        <taxon>Gunneridae</taxon>
        <taxon>Pentapetalae</taxon>
        <taxon>rosids</taxon>
        <taxon>malvids</taxon>
        <taxon>Sapindales</taxon>
        <taxon>Sapindaceae</taxon>
        <taxon>Hippocastanoideae</taxon>
        <taxon>Acereae</taxon>
        <taxon>Acer</taxon>
    </lineage>
</organism>
<reference evidence="6" key="1">
    <citation type="journal article" date="2022" name="Plant J.">
        <title>Strategies of tolerance reflected in two North American maple genomes.</title>
        <authorList>
            <person name="McEvoy S.L."/>
            <person name="Sezen U.U."/>
            <person name="Trouern-Trend A."/>
            <person name="McMahon S.M."/>
            <person name="Schaberg P.G."/>
            <person name="Yang J."/>
            <person name="Wegrzyn J.L."/>
            <person name="Swenson N.G."/>
        </authorList>
    </citation>
    <scope>NUCLEOTIDE SEQUENCE</scope>
    <source>
        <strain evidence="6">NS2018</strain>
    </source>
</reference>
<name>A0AA39RJL5_ACESA</name>
<proteinExistence type="predicted"/>
<evidence type="ECO:0000256" key="2">
    <source>
        <dbReference type="ARBA" id="ARBA00004496"/>
    </source>
</evidence>
<dbReference type="Proteomes" id="UP001168877">
    <property type="component" value="Unassembled WGS sequence"/>
</dbReference>
<evidence type="ECO:0000256" key="5">
    <source>
        <dbReference type="SAM" id="MobiDB-lite"/>
    </source>
</evidence>
<comment type="caution">
    <text evidence="6">The sequence shown here is derived from an EMBL/GenBank/DDBJ whole genome shotgun (WGS) entry which is preliminary data.</text>
</comment>
<dbReference type="PANTHER" id="PTHR31250:SF10">
    <property type="entry name" value="IQ DOMAIN-CONTAINING PROTEIN IQM3"/>
    <property type="match status" value="1"/>
</dbReference>
<keyword evidence="3" id="KW-0963">Cytoplasm</keyword>
<reference evidence="6" key="2">
    <citation type="submission" date="2023-06" db="EMBL/GenBank/DDBJ databases">
        <authorList>
            <person name="Swenson N.G."/>
            <person name="Wegrzyn J.L."/>
            <person name="Mcevoy S.L."/>
        </authorList>
    </citation>
    <scope>NUCLEOTIDE SEQUENCE</scope>
    <source>
        <strain evidence="6">NS2018</strain>
        <tissue evidence="6">Leaf</tissue>
    </source>
</reference>
<sequence>MENALRLITYDRVQKERENYEYTIVDGKFIHKQTGDLFDTKKGLAGAKWIFVFKTGTFHHSSFLAGAATLAAGRLEAEQGILKFISAYRGNYRPTNDMLGSFFSFLKEKGVNLDEVEVEIRKPTEDYSDSYNGSTSIQDANAVEVPTNEELPEPDVSKSVLENLSTESLEVKQTRSYNVSTSIQDANAVEVPTNSELPDPDVPKEVLENLSMESLEVKQTQTKSNYERTLSGGVHSPRGEVPTKAISHRINPKISTMFFCLALVELKVILK</sequence>
<dbReference type="EMBL" id="JAUESC010000387">
    <property type="protein sequence ID" value="KAK0573707.1"/>
    <property type="molecule type" value="Genomic_DNA"/>
</dbReference>
<comment type="subcellular location">
    <subcellularLocation>
        <location evidence="2">Cytoplasm</location>
    </subcellularLocation>
    <subcellularLocation>
        <location evidence="1">Nucleus</location>
    </subcellularLocation>
</comment>
<evidence type="ECO:0000313" key="7">
    <source>
        <dbReference type="Proteomes" id="UP001168877"/>
    </source>
</evidence>